<comment type="caution">
    <text evidence="3">The sequence shown here is derived from an EMBL/GenBank/DDBJ whole genome shotgun (WGS) entry which is preliminary data.</text>
</comment>
<feature type="coiled-coil region" evidence="1">
    <location>
        <begin position="463"/>
        <end position="518"/>
    </location>
</feature>
<gene>
    <name evidence="3" type="ORF">QJS10_CPB04g01603</name>
</gene>
<evidence type="ECO:0000313" key="4">
    <source>
        <dbReference type="Proteomes" id="UP001180020"/>
    </source>
</evidence>
<proteinExistence type="predicted"/>
<name>A0AAV9EYY7_ACOCL</name>
<feature type="compositionally biased region" description="Acidic residues" evidence="2">
    <location>
        <begin position="1"/>
        <end position="17"/>
    </location>
</feature>
<sequence length="678" mass="74917">MAEEDPPEVLSDVEGDGDPSPIVLPISDESSPTDPLLRQALADLEHERTLRKAAEDSRADLENRFNRLKALTHEALKKRDEASRERDEAVRSADRVSGELSEAARQRDALKAEIEVASRQRDASKGEIETAAQMLVQGIDKISAKAGGGGFKAAGLPRSQKYTGLPAVAYGVVARANEIVEELTRQVEAAAMGRDQAREAMEQRNYEIAIEVSDLEATIGGLRQDLERKSSEVEDLTKTVADMEVRVSDLKGAISEARGQAEDWERRTMGLEAKIELQRPLLVDQLINLSKLHNQVHEIIRGVNSDGSDVSDSSFVWEEVGDPVEVARAALEGTVSVCEEARVMSEKVRERIEADRLEAKWLNETVGQLMAEKKHVGSLLRSALAGKNESDEVLRVAENGLKGVGMEIKFSSLVGDGGAEEDEVYTLAGALENIVKASQLEIIELQHSVDMLRAESSLLKTHVEAQEKEISKLKQYIKELEGKEQVANENVEGLMMDIAAAEEEISRWKGAAEQEAAAGKAVEQEFVSQNCHKKRNKNLTSNNNERLKATSQCLPILSESLRGDCQLSALRQDLEEAKQALVESENKLKFKEETAAAAIAARDAAEKSLKLADLRASRLRERLEELTRQLDESGEDSRNPNGPRYMCWPWKWLGMDFVGQHSETQQGSNEMELSEPLL</sequence>
<feature type="coiled-coil region" evidence="1">
    <location>
        <begin position="567"/>
        <end position="636"/>
    </location>
</feature>
<feature type="region of interest" description="Disordered" evidence="2">
    <location>
        <begin position="77"/>
        <end position="99"/>
    </location>
</feature>
<dbReference type="InterPro" id="IPR040300">
    <property type="entry name" value="At3g49055-like"/>
</dbReference>
<evidence type="ECO:0000256" key="1">
    <source>
        <dbReference type="SAM" id="Coils"/>
    </source>
</evidence>
<dbReference type="PANTHER" id="PTHR34937">
    <property type="entry name" value="OS08G0559800 PROTEIN"/>
    <property type="match status" value="1"/>
</dbReference>
<dbReference type="PANTHER" id="PTHR34937:SF1">
    <property type="entry name" value="PARAMYOSIN"/>
    <property type="match status" value="1"/>
</dbReference>
<feature type="region of interest" description="Disordered" evidence="2">
    <location>
        <begin position="1"/>
        <end position="34"/>
    </location>
</feature>
<keyword evidence="4" id="KW-1185">Reference proteome</keyword>
<keyword evidence="1" id="KW-0175">Coiled coil</keyword>
<dbReference type="EMBL" id="JAUJYO010000004">
    <property type="protein sequence ID" value="KAK1318462.1"/>
    <property type="molecule type" value="Genomic_DNA"/>
</dbReference>
<organism evidence="3 4">
    <name type="scientific">Acorus calamus</name>
    <name type="common">Sweet flag</name>
    <dbReference type="NCBI Taxonomy" id="4465"/>
    <lineage>
        <taxon>Eukaryota</taxon>
        <taxon>Viridiplantae</taxon>
        <taxon>Streptophyta</taxon>
        <taxon>Embryophyta</taxon>
        <taxon>Tracheophyta</taxon>
        <taxon>Spermatophyta</taxon>
        <taxon>Magnoliopsida</taxon>
        <taxon>Liliopsida</taxon>
        <taxon>Acoraceae</taxon>
        <taxon>Acorus</taxon>
    </lineage>
</organism>
<reference evidence="3" key="2">
    <citation type="submission" date="2023-06" db="EMBL/GenBank/DDBJ databases">
        <authorList>
            <person name="Ma L."/>
            <person name="Liu K.-W."/>
            <person name="Li Z."/>
            <person name="Hsiao Y.-Y."/>
            <person name="Qi Y."/>
            <person name="Fu T."/>
            <person name="Tang G."/>
            <person name="Zhang D."/>
            <person name="Sun W.-H."/>
            <person name="Liu D.-K."/>
            <person name="Li Y."/>
            <person name="Chen G.-Z."/>
            <person name="Liu X.-D."/>
            <person name="Liao X.-Y."/>
            <person name="Jiang Y.-T."/>
            <person name="Yu X."/>
            <person name="Hao Y."/>
            <person name="Huang J."/>
            <person name="Zhao X.-W."/>
            <person name="Ke S."/>
            <person name="Chen Y.-Y."/>
            <person name="Wu W.-L."/>
            <person name="Hsu J.-L."/>
            <person name="Lin Y.-F."/>
            <person name="Huang M.-D."/>
            <person name="Li C.-Y."/>
            <person name="Huang L."/>
            <person name="Wang Z.-W."/>
            <person name="Zhao X."/>
            <person name="Zhong W.-Y."/>
            <person name="Peng D.-H."/>
            <person name="Ahmad S."/>
            <person name="Lan S."/>
            <person name="Zhang J.-S."/>
            <person name="Tsai W.-C."/>
            <person name="Van De Peer Y."/>
            <person name="Liu Z.-J."/>
        </authorList>
    </citation>
    <scope>NUCLEOTIDE SEQUENCE</scope>
    <source>
        <strain evidence="3">CP</strain>
        <tissue evidence="3">Leaves</tissue>
    </source>
</reference>
<evidence type="ECO:0000256" key="2">
    <source>
        <dbReference type="SAM" id="MobiDB-lite"/>
    </source>
</evidence>
<evidence type="ECO:0000313" key="3">
    <source>
        <dbReference type="EMBL" id="KAK1318462.1"/>
    </source>
</evidence>
<dbReference type="Gene3D" id="1.20.5.340">
    <property type="match status" value="1"/>
</dbReference>
<reference evidence="3" key="1">
    <citation type="journal article" date="2023" name="Nat. Commun.">
        <title>Diploid and tetraploid genomes of Acorus and the evolution of monocots.</title>
        <authorList>
            <person name="Ma L."/>
            <person name="Liu K.W."/>
            <person name="Li Z."/>
            <person name="Hsiao Y.Y."/>
            <person name="Qi Y."/>
            <person name="Fu T."/>
            <person name="Tang G.D."/>
            <person name="Zhang D."/>
            <person name="Sun W.H."/>
            <person name="Liu D.K."/>
            <person name="Li Y."/>
            <person name="Chen G.Z."/>
            <person name="Liu X.D."/>
            <person name="Liao X.Y."/>
            <person name="Jiang Y.T."/>
            <person name="Yu X."/>
            <person name="Hao Y."/>
            <person name="Huang J."/>
            <person name="Zhao X.W."/>
            <person name="Ke S."/>
            <person name="Chen Y.Y."/>
            <person name="Wu W.L."/>
            <person name="Hsu J.L."/>
            <person name="Lin Y.F."/>
            <person name="Huang M.D."/>
            <person name="Li C.Y."/>
            <person name="Huang L."/>
            <person name="Wang Z.W."/>
            <person name="Zhao X."/>
            <person name="Zhong W.Y."/>
            <person name="Peng D.H."/>
            <person name="Ahmad S."/>
            <person name="Lan S."/>
            <person name="Zhang J.S."/>
            <person name="Tsai W.C."/>
            <person name="Van de Peer Y."/>
            <person name="Liu Z.J."/>
        </authorList>
    </citation>
    <scope>NUCLEOTIDE SEQUENCE</scope>
    <source>
        <strain evidence="3">CP</strain>
    </source>
</reference>
<dbReference type="Proteomes" id="UP001180020">
    <property type="component" value="Unassembled WGS sequence"/>
</dbReference>
<protein>
    <submittedName>
        <fullName evidence="3">Uncharacterized protein</fullName>
    </submittedName>
</protein>
<dbReference type="AlphaFoldDB" id="A0AAV9EYY7"/>
<accession>A0AAV9EYY7</accession>
<feature type="coiled-coil region" evidence="1">
    <location>
        <begin position="180"/>
        <end position="274"/>
    </location>
</feature>